<feature type="compositionally biased region" description="Low complexity" evidence="1">
    <location>
        <begin position="833"/>
        <end position="850"/>
    </location>
</feature>
<feature type="region of interest" description="Disordered" evidence="1">
    <location>
        <begin position="377"/>
        <end position="529"/>
    </location>
</feature>
<evidence type="ECO:0000313" key="4">
    <source>
        <dbReference type="Proteomes" id="UP001057375"/>
    </source>
</evidence>
<feature type="compositionally biased region" description="Basic and acidic residues" evidence="1">
    <location>
        <begin position="451"/>
        <end position="488"/>
    </location>
</feature>
<feature type="compositionally biased region" description="Polar residues" evidence="1">
    <location>
        <begin position="401"/>
        <end position="414"/>
    </location>
</feature>
<proteinExistence type="predicted"/>
<feature type="compositionally biased region" description="Low complexity" evidence="1">
    <location>
        <begin position="614"/>
        <end position="628"/>
    </location>
</feature>
<dbReference type="EMBL" id="BQXS01012306">
    <property type="protein sequence ID" value="GKT21260.1"/>
    <property type="molecule type" value="Genomic_DNA"/>
</dbReference>
<feature type="compositionally biased region" description="Basic residues" evidence="1">
    <location>
        <begin position="129"/>
        <end position="138"/>
    </location>
</feature>
<feature type="compositionally biased region" description="Polar residues" evidence="1">
    <location>
        <begin position="169"/>
        <end position="178"/>
    </location>
</feature>
<feature type="compositionally biased region" description="Basic and acidic residues" evidence="1">
    <location>
        <begin position="415"/>
        <end position="428"/>
    </location>
</feature>
<feature type="transmembrane region" description="Helical" evidence="2">
    <location>
        <begin position="1048"/>
        <end position="1068"/>
    </location>
</feature>
<feature type="compositionally biased region" description="Acidic residues" evidence="1">
    <location>
        <begin position="149"/>
        <end position="160"/>
    </location>
</feature>
<feature type="region of interest" description="Disordered" evidence="1">
    <location>
        <begin position="603"/>
        <end position="631"/>
    </location>
</feature>
<keyword evidence="2" id="KW-1133">Transmembrane helix</keyword>
<feature type="region of interest" description="Disordered" evidence="1">
    <location>
        <begin position="124"/>
        <end position="250"/>
    </location>
</feature>
<name>A0ABQ5JXD1_9EUKA</name>
<feature type="region of interest" description="Disordered" evidence="1">
    <location>
        <begin position="887"/>
        <end position="915"/>
    </location>
</feature>
<dbReference type="PANTHER" id="PTHR13491:SF0">
    <property type="entry name" value="ZINC FINGER CCHC DOMAIN-CONTAINING PROTEIN 10"/>
    <property type="match status" value="1"/>
</dbReference>
<feature type="compositionally biased region" description="Basic and acidic residues" evidence="1">
    <location>
        <begin position="497"/>
        <end position="521"/>
    </location>
</feature>
<comment type="caution">
    <text evidence="3">The sequence shown here is derived from an EMBL/GenBank/DDBJ whole genome shotgun (WGS) entry which is preliminary data.</text>
</comment>
<sequence length="1432" mass="161789">MGLNPSIVRLYVWRLHGYLDDDSKKYFKDWKIPYPRLVDPLNHHLIDIFTALTPYENPYLLCSKHSSNLFKFFAKHSKGRIRNVFSHFSSHSIPCKENPTSRPWLYLSQTDDGTRIRKEISKTQFQNPHGRRRSKRSNAMRNVQYTISEVDDIETSESTDDMSGVDLSDSLSNPSTFSKSKHRSIGIDGEDDDYRPDEEDWLNDVFDDDDDFLEYGGKRGGSKKKGGQSKRSSSKKSALSQKSASSRKRRTSSSLSCSILDGFGFILALPSPDTRLLSTSISKCFGYSLFPEVGSEKVRGKELKRLLGESIDSYGVDSAFVSKNRLTSESFKTYNKTITSSITSFSTKPNSTKPNSTKHSSNKKDITSFISVPLTNKSSIQSLRKKPSSSCSSSPRKSSRIQGRSSQQYNNQAFETDHRPSKTSAEKKKSVRYKKKQPPQGGSILDFFMSDEDKKKKASEAKERKEREKREREERKEEERKKKEEERKRKEKEKEEEEKKRKEKEEEEERKRKEKEEEERQTIQSSKRFESISSIFKRKREKKTIHPLPLVESIQELTYLDSSFSTSAQQIAYSSVNPVSFTVDSDSLLFLDIEENCADRRRTKTIPGVCGPPTSSSTSSSSSSSSSSNPLIQSFMQESNNDIYTTNTDNRDGFPIDGSEIPLSFVKETQHHLLSCDNSSNNYGNNEYGTSDSAPFVSSALFSASFEKLCSKYGQIQENMRRFLCDFSSRLFYFPCIRSSVRMLWVIKEQISSMALAIYISELITRAFGVITSDHQELEECHGDKEKEEEERKRKEEEIFDVSSFVVTDNTTTSYTDSKHSSKNRINGKNSKNSSLNPQSVSVSSSSSSSAMTSATIESISEGLGADSGHISIGDDCSIPDISLCQDNEEEEGEEEEGEEEKEEEKEAENIRTEQHGISDFSAVEFVRYEDQKNPLSQSLNPSSSKSSRSLPSLLLDRCSEYKSSFLSIISTLALCTPTQSFALSQLQFMRECLSVWRHKRSSTSTSTSTSTSSGELPIDIFPPFRECVSTLDMLQGKRMNMMIWMPVLYPFLTFVALLLLLLLLLLLDPMLSTHSPSPFPVDSALGQGSLEVSSGSPSLSQPQSKYIHTPVNDYATFDSESGFISPNRQASLACIGRSKEPGHGIECNSVARWEYWVNRENTRKIGGIGNFTRISASSSSPSSSSPSSSSLSHLTETIRSLDSIDDYLLLNDFSPEPFSYTSASEIGDSFSLYSSPIIIGTKEKEGEIEEKDEKDEKTLQLFFWRLCECVEKRGADKKFTQKVREDMRFNACYGECLLCKGNAKKIQQREEVKGSSLGNGNSQTLRERKRRKNNPKEWYLCECCDTDHRSSSVLSAPLFFSAGTSGYPHDLCCIQMISDMTLSYIVDTEKGGEKRIIRRGCDSLSWRDIAVDTIPFARRLAQAYDYNSPWM</sequence>
<evidence type="ECO:0000256" key="1">
    <source>
        <dbReference type="SAM" id="MobiDB-lite"/>
    </source>
</evidence>
<evidence type="ECO:0000313" key="3">
    <source>
        <dbReference type="EMBL" id="GKT21260.1"/>
    </source>
</evidence>
<dbReference type="InterPro" id="IPR039715">
    <property type="entry name" value="ZCCHC10"/>
</dbReference>
<feature type="region of interest" description="Disordered" evidence="1">
    <location>
        <begin position="342"/>
        <end position="364"/>
    </location>
</feature>
<feature type="compositionally biased region" description="Basic residues" evidence="1">
    <location>
        <begin position="220"/>
        <end position="234"/>
    </location>
</feature>
<keyword evidence="2" id="KW-0812">Transmembrane</keyword>
<reference evidence="3" key="1">
    <citation type="submission" date="2022-03" db="EMBL/GenBank/DDBJ databases">
        <title>Draft genome sequence of Aduncisulcus paluster, a free-living microaerophilic Fornicata.</title>
        <authorList>
            <person name="Yuyama I."/>
            <person name="Kume K."/>
            <person name="Tamura T."/>
            <person name="Inagaki Y."/>
            <person name="Hashimoto T."/>
        </authorList>
    </citation>
    <scope>NUCLEOTIDE SEQUENCE</scope>
    <source>
        <strain evidence="3">NY0171</strain>
    </source>
</reference>
<dbReference type="PANTHER" id="PTHR13491">
    <property type="entry name" value="ZCCHC10 PROTEIN"/>
    <property type="match status" value="1"/>
</dbReference>
<feature type="region of interest" description="Disordered" evidence="1">
    <location>
        <begin position="813"/>
        <end position="850"/>
    </location>
</feature>
<feature type="compositionally biased region" description="Low complexity" evidence="1">
    <location>
        <begin position="235"/>
        <end position="244"/>
    </location>
</feature>
<dbReference type="Proteomes" id="UP001057375">
    <property type="component" value="Unassembled WGS sequence"/>
</dbReference>
<feature type="region of interest" description="Disordered" evidence="1">
    <location>
        <begin position="1311"/>
        <end position="1331"/>
    </location>
</feature>
<keyword evidence="2" id="KW-0472">Membrane</keyword>
<accession>A0ABQ5JXD1</accession>
<feature type="compositionally biased region" description="Acidic residues" evidence="1">
    <location>
        <begin position="887"/>
        <end position="907"/>
    </location>
</feature>
<keyword evidence="4" id="KW-1185">Reference proteome</keyword>
<organism evidence="3 4">
    <name type="scientific">Aduncisulcus paluster</name>
    <dbReference type="NCBI Taxonomy" id="2918883"/>
    <lineage>
        <taxon>Eukaryota</taxon>
        <taxon>Metamonada</taxon>
        <taxon>Carpediemonas-like organisms</taxon>
        <taxon>Aduncisulcus</taxon>
    </lineage>
</organism>
<gene>
    <name evidence="3" type="ORF">ADUPG1_011853</name>
</gene>
<protein>
    <submittedName>
        <fullName evidence="3">Uncharacterized protein</fullName>
    </submittedName>
</protein>
<feature type="compositionally biased region" description="Polar residues" evidence="1">
    <location>
        <begin position="348"/>
        <end position="359"/>
    </location>
</feature>
<feature type="compositionally biased region" description="Acidic residues" evidence="1">
    <location>
        <begin position="188"/>
        <end position="213"/>
    </location>
</feature>
<evidence type="ECO:0000256" key="2">
    <source>
        <dbReference type="SAM" id="Phobius"/>
    </source>
</evidence>